<keyword evidence="1" id="KW-0812">Transmembrane</keyword>
<proteinExistence type="predicted"/>
<accession>F9W5P4</accession>
<dbReference type="VEuPathDB" id="TriTrypDB:TcIL3000_0_33720"/>
<reference evidence="2 3" key="2">
    <citation type="journal article" date="2012" name="Proc. Natl. Acad. Sci. U.S.A.">
        <title>Antigenic diversity is generated by distinct evolutionary mechanisms in African trypanosome species.</title>
        <authorList>
            <person name="Jackson A.P."/>
            <person name="Berry A."/>
            <person name="Aslett M."/>
            <person name="Allison H.C."/>
            <person name="Burton P."/>
            <person name="Vavrova-Anderson J."/>
            <person name="Brown R."/>
            <person name="Browne H."/>
            <person name="Corton N."/>
            <person name="Hauser H."/>
            <person name="Gamble J."/>
            <person name="Gilderthorp R."/>
            <person name="Marcello L."/>
            <person name="McQuillan J."/>
            <person name="Otto T.D."/>
            <person name="Quail M.A."/>
            <person name="Sanders M.J."/>
            <person name="van Tonder A."/>
            <person name="Ginger M.L."/>
            <person name="Field M.C."/>
            <person name="Barry J.D."/>
            <person name="Hertz-Fowler C."/>
            <person name="Berriman M."/>
        </authorList>
    </citation>
    <scope>NUCLEOTIDE SEQUENCE [LARGE SCALE GENOMIC DNA]</scope>
    <source>
        <strain evidence="2 3">IL3000</strain>
    </source>
</reference>
<protein>
    <submittedName>
        <fullName evidence="2">WGS project CAEQ00000000 data, annotated contig 1353</fullName>
    </submittedName>
</protein>
<dbReference type="EMBL" id="CAEQ01000744">
    <property type="protein sequence ID" value="CCD12496.1"/>
    <property type="molecule type" value="Genomic_DNA"/>
</dbReference>
<dbReference type="AlphaFoldDB" id="F9W5P4"/>
<dbReference type="Proteomes" id="UP000000702">
    <property type="component" value="Unassembled WGS sequence"/>
</dbReference>
<evidence type="ECO:0000313" key="3">
    <source>
        <dbReference type="Proteomes" id="UP000000702"/>
    </source>
</evidence>
<keyword evidence="1" id="KW-0472">Membrane</keyword>
<comment type="caution">
    <text evidence="2">The sequence shown here is derived from an EMBL/GenBank/DDBJ whole genome shotgun (WGS) entry which is preliminary data.</text>
</comment>
<feature type="transmembrane region" description="Helical" evidence="1">
    <location>
        <begin position="90"/>
        <end position="108"/>
    </location>
</feature>
<gene>
    <name evidence="2" type="ORF">TCIL3000_0_33720</name>
</gene>
<name>F9W5P4_TRYCI</name>
<organism evidence="2 3">
    <name type="scientific">Trypanosoma congolense (strain IL3000)</name>
    <dbReference type="NCBI Taxonomy" id="1068625"/>
    <lineage>
        <taxon>Eukaryota</taxon>
        <taxon>Discoba</taxon>
        <taxon>Euglenozoa</taxon>
        <taxon>Kinetoplastea</taxon>
        <taxon>Metakinetoplastina</taxon>
        <taxon>Trypanosomatida</taxon>
        <taxon>Trypanosomatidae</taxon>
        <taxon>Trypanosoma</taxon>
        <taxon>Nannomonas</taxon>
    </lineage>
</organism>
<evidence type="ECO:0000313" key="2">
    <source>
        <dbReference type="EMBL" id="CCD12496.1"/>
    </source>
</evidence>
<sequence>MRGLLSFKAKQSKLCQQVVRPYRSCFSCSSLFTQRGEEDGHRRVNEKSYDFFFTPTRLATVRLVSGCIDACAGAIYTSFFLYKRKATPEIIVNSNFFLSLFFFSYILLHHSLSLDNHCLNLTLFIAASPALISPFDPIPYLTATFPPNPHGPLKP</sequence>
<reference evidence="3" key="1">
    <citation type="submission" date="2011-07" db="EMBL/GenBank/DDBJ databases">
        <title>Divergent evolution of antigenic variation in African trypanosomes.</title>
        <authorList>
            <person name="Jackson A.P."/>
            <person name="Berry A."/>
            <person name="Allison H.C."/>
            <person name="Burton P."/>
            <person name="Anderson J."/>
            <person name="Aslett M."/>
            <person name="Brown R."/>
            <person name="Corton N."/>
            <person name="Harris D."/>
            <person name="Hauser H."/>
            <person name="Gamble J."/>
            <person name="Gilderthorp R."/>
            <person name="McQuillan J."/>
            <person name="Quail M.A."/>
            <person name="Sanders M."/>
            <person name="Van Tonder A."/>
            <person name="Ginger M.L."/>
            <person name="Donelson J.E."/>
            <person name="Field M.C."/>
            <person name="Barry J.D."/>
            <person name="Berriman M."/>
            <person name="Hertz-Fowler C."/>
        </authorList>
    </citation>
    <scope>NUCLEOTIDE SEQUENCE [LARGE SCALE GENOMIC DNA]</scope>
    <source>
        <strain evidence="3">IL3000</strain>
    </source>
</reference>
<keyword evidence="3" id="KW-1185">Reference proteome</keyword>
<keyword evidence="1" id="KW-1133">Transmembrane helix</keyword>
<evidence type="ECO:0000256" key="1">
    <source>
        <dbReference type="SAM" id="Phobius"/>
    </source>
</evidence>